<accession>A0ABY3ZF09</accession>
<evidence type="ECO:0000256" key="1">
    <source>
        <dbReference type="SAM" id="MobiDB-lite"/>
    </source>
</evidence>
<gene>
    <name evidence="2" type="ORF">SRIMR7_33235</name>
</gene>
<reference evidence="2 3" key="1">
    <citation type="submission" date="2022-03" db="EMBL/GenBank/DDBJ databases">
        <title>Complete genome of Streptomyces rimosus ssp. rimosus R7 (=ATCC 10970).</title>
        <authorList>
            <person name="Beganovic S."/>
            <person name="Ruckert C."/>
            <person name="Busche T."/>
            <person name="Kalinowski J."/>
            <person name="Wittmann C."/>
        </authorList>
    </citation>
    <scope>NUCLEOTIDE SEQUENCE [LARGE SCALE GENOMIC DNA]</scope>
    <source>
        <strain evidence="2 3">R7</strain>
    </source>
</reference>
<evidence type="ECO:0008006" key="4">
    <source>
        <dbReference type="Google" id="ProtNLM"/>
    </source>
</evidence>
<sequence length="344" mass="34818">MTRRIRGHAAGPHSLTRRKLLATGAALGAGTALGSAAPAAARARTAAGPGRTVFRLPDGFRPGCVGDGRFNLLYFGSLHDGSVHRIDPATGEGTPVHQGTGGPAVALQVNWQTSLFIAGGVSGELRVIEGSTGAVRGIYPLGGTGAYASDLIGLGAGHYVTDAARPCVHLLPYGPFGSLPPPPGGIVTLPLTGEWVQGDGPTATGITYADDGGLIVLNSAAGALYRVDPKTGDAVHVPHHGPSLCGADGLRTLGGRLYVVRPERNAVDVLRLDPATGSTTVGRLTDPDLDVPGKPAVDWSRTQLCVPNTRRGTPPTPTTSYTALSLPVGGQNGPGPAGGTMPAS</sequence>
<evidence type="ECO:0000313" key="2">
    <source>
        <dbReference type="EMBL" id="UNZ07029.1"/>
    </source>
</evidence>
<dbReference type="Proteomes" id="UP000829494">
    <property type="component" value="Chromosome"/>
</dbReference>
<dbReference type="PROSITE" id="PS51318">
    <property type="entry name" value="TAT"/>
    <property type="match status" value="1"/>
</dbReference>
<dbReference type="EMBL" id="CP094298">
    <property type="protein sequence ID" value="UNZ07029.1"/>
    <property type="molecule type" value="Genomic_DNA"/>
</dbReference>
<protein>
    <recommendedName>
        <fullName evidence="4">Superoxide dismutase</fullName>
    </recommendedName>
</protein>
<dbReference type="RefSeq" id="WP_003986297.1">
    <property type="nucleotide sequence ID" value="NZ_CP043497.1"/>
</dbReference>
<organism evidence="2 3">
    <name type="scientific">Streptomyces rimosus subsp. rimosus</name>
    <dbReference type="NCBI Taxonomy" id="132474"/>
    <lineage>
        <taxon>Bacteria</taxon>
        <taxon>Bacillati</taxon>
        <taxon>Actinomycetota</taxon>
        <taxon>Actinomycetes</taxon>
        <taxon>Kitasatosporales</taxon>
        <taxon>Streptomycetaceae</taxon>
        <taxon>Streptomyces</taxon>
    </lineage>
</organism>
<dbReference type="SUPFAM" id="SSF63825">
    <property type="entry name" value="YWTD domain"/>
    <property type="match status" value="1"/>
</dbReference>
<name>A0ABY3ZF09_STRRM</name>
<feature type="region of interest" description="Disordered" evidence="1">
    <location>
        <begin position="307"/>
        <end position="344"/>
    </location>
</feature>
<evidence type="ECO:0000313" key="3">
    <source>
        <dbReference type="Proteomes" id="UP000829494"/>
    </source>
</evidence>
<dbReference type="InterPro" id="IPR006311">
    <property type="entry name" value="TAT_signal"/>
</dbReference>
<proteinExistence type="predicted"/>
<dbReference type="GeneID" id="66853831"/>
<keyword evidence="3" id="KW-1185">Reference proteome</keyword>